<keyword evidence="5" id="KW-0131">Cell cycle</keyword>
<dbReference type="CDD" id="cd20543">
    <property type="entry name" value="CYCLIN_AtCycD-like_rpt1"/>
    <property type="match status" value="1"/>
</dbReference>
<dbReference type="Gene3D" id="1.10.472.10">
    <property type="entry name" value="Cyclin-like"/>
    <property type="match status" value="2"/>
</dbReference>
<dbReference type="InterPro" id="IPR006671">
    <property type="entry name" value="Cyclin_N"/>
</dbReference>
<dbReference type="FunFam" id="1.10.472.10:FF:000040">
    <property type="entry name" value="D6-type cyclin"/>
    <property type="match status" value="1"/>
</dbReference>
<dbReference type="InterPro" id="IPR013763">
    <property type="entry name" value="Cyclin-like_dom"/>
</dbReference>
<dbReference type="STRING" id="981085.W9RQ97"/>
<proteinExistence type="inferred from homology"/>
<organism evidence="11 12">
    <name type="scientific">Morus notabilis</name>
    <dbReference type="NCBI Taxonomy" id="981085"/>
    <lineage>
        <taxon>Eukaryota</taxon>
        <taxon>Viridiplantae</taxon>
        <taxon>Streptophyta</taxon>
        <taxon>Embryophyta</taxon>
        <taxon>Tracheophyta</taxon>
        <taxon>Spermatophyta</taxon>
        <taxon>Magnoliopsida</taxon>
        <taxon>eudicotyledons</taxon>
        <taxon>Gunneridae</taxon>
        <taxon>Pentapetalae</taxon>
        <taxon>rosids</taxon>
        <taxon>fabids</taxon>
        <taxon>Rosales</taxon>
        <taxon>Moraceae</taxon>
        <taxon>Moreae</taxon>
        <taxon>Morus</taxon>
    </lineage>
</organism>
<keyword evidence="3" id="KW-0132">Cell division</keyword>
<dbReference type="Proteomes" id="UP000030645">
    <property type="component" value="Unassembled WGS sequence"/>
</dbReference>
<feature type="domain" description="Cyclin C-terminal" evidence="10">
    <location>
        <begin position="207"/>
        <end position="328"/>
    </location>
</feature>
<evidence type="ECO:0000256" key="7">
    <source>
        <dbReference type="RuleBase" id="RU000383"/>
    </source>
</evidence>
<evidence type="ECO:0000313" key="12">
    <source>
        <dbReference type="Proteomes" id="UP000030645"/>
    </source>
</evidence>
<dbReference type="CDD" id="cd20544">
    <property type="entry name" value="CYCLIN_AtCycD-like_rpt2"/>
    <property type="match status" value="1"/>
</dbReference>
<dbReference type="SMART" id="SM01332">
    <property type="entry name" value="Cyclin_C"/>
    <property type="match status" value="1"/>
</dbReference>
<comment type="subunit">
    <text evidence="2">Interacts with the CDC2 protein kinase to form a serine/threonine kinase holoenzyme complex also known as maturation promoting factor (MPF). The cyclin subunit imparts substrate specificity to the complex.</text>
</comment>
<evidence type="ECO:0000259" key="9">
    <source>
        <dbReference type="SMART" id="SM00385"/>
    </source>
</evidence>
<reference evidence="12" key="1">
    <citation type="submission" date="2013-01" db="EMBL/GenBank/DDBJ databases">
        <title>Draft Genome Sequence of a Mulberry Tree, Morus notabilis C.K. Schneid.</title>
        <authorList>
            <person name="He N."/>
            <person name="Zhao S."/>
        </authorList>
    </citation>
    <scope>NUCLEOTIDE SEQUENCE</scope>
</reference>
<accession>W9RQ97</accession>
<feature type="domain" description="Cyclin-like" evidence="9">
    <location>
        <begin position="110"/>
        <end position="198"/>
    </location>
</feature>
<dbReference type="KEGG" id="mnt:21386384"/>
<dbReference type="SMART" id="SM00385">
    <property type="entry name" value="CYCLIN"/>
    <property type="match status" value="1"/>
</dbReference>
<dbReference type="Pfam" id="PF00134">
    <property type="entry name" value="Cyclin_N"/>
    <property type="match status" value="1"/>
</dbReference>
<evidence type="ECO:0000256" key="1">
    <source>
        <dbReference type="ARBA" id="ARBA00009065"/>
    </source>
</evidence>
<evidence type="ECO:0000256" key="3">
    <source>
        <dbReference type="ARBA" id="ARBA00022618"/>
    </source>
</evidence>
<feature type="compositionally biased region" description="Low complexity" evidence="8">
    <location>
        <begin position="337"/>
        <end position="351"/>
    </location>
</feature>
<dbReference type="Pfam" id="PF02984">
    <property type="entry name" value="Cyclin_C"/>
    <property type="match status" value="1"/>
</dbReference>
<keyword evidence="4 7" id="KW-0195">Cyclin</keyword>
<evidence type="ECO:0000256" key="5">
    <source>
        <dbReference type="ARBA" id="ARBA00023306"/>
    </source>
</evidence>
<dbReference type="InterPro" id="IPR039361">
    <property type="entry name" value="Cyclin"/>
</dbReference>
<evidence type="ECO:0000256" key="6">
    <source>
        <dbReference type="ARBA" id="ARBA00032263"/>
    </source>
</evidence>
<feature type="region of interest" description="Disordered" evidence="8">
    <location>
        <begin position="337"/>
        <end position="368"/>
    </location>
</feature>
<evidence type="ECO:0000256" key="8">
    <source>
        <dbReference type="SAM" id="MobiDB-lite"/>
    </source>
</evidence>
<evidence type="ECO:0000313" key="11">
    <source>
        <dbReference type="EMBL" id="EXB91540.1"/>
    </source>
</evidence>
<dbReference type="FunFam" id="1.10.472.10:FF:000034">
    <property type="entry name" value="D2/4-type cyclin"/>
    <property type="match status" value="1"/>
</dbReference>
<dbReference type="GO" id="GO:0051301">
    <property type="term" value="P:cell division"/>
    <property type="evidence" value="ECO:0007669"/>
    <property type="project" value="UniProtKB-KW"/>
</dbReference>
<dbReference type="AlphaFoldDB" id="W9RQ97"/>
<gene>
    <name evidence="11" type="ORF">L484_002829</name>
</gene>
<sequence>MAPSFDSAVSSLLCAEDNTIFGDDDDYEEESRETAWCTRHRNHRSHGRKSRSFNGVYDDDENGLVLPLQSDECLASMVEKEFHNLPGFVDYLKRLRSGDLDLRARKEAVDWISKANAHFSFGPLCSYLSINYLDRFLAAYELPKGKAWTMQLLAVACLSLAAKMEETQVPLSLDLQVGDSKFVFEARTIQRMELLVLSTLKWKMQAVTPFSFIDYFLHKINEDNKIPLRASIQRSIQLIMATVKGIDFLEFRPSEVAAAVAISVAAETKTVDIEKAISVLIQHVEKERVMRCIQMMEDSILINGSVGLVQSVPQSPIGVLDAAACLSYKSNETTVESCANSSTSSSSSHSNSDTKRRKLNRTSEVELR</sequence>
<keyword evidence="12" id="KW-1185">Reference proteome</keyword>
<dbReference type="eggNOG" id="KOG0656">
    <property type="taxonomic scope" value="Eukaryota"/>
</dbReference>
<dbReference type="InterPro" id="IPR004367">
    <property type="entry name" value="Cyclin_C-dom"/>
</dbReference>
<dbReference type="PANTHER" id="PTHR10177">
    <property type="entry name" value="CYCLINS"/>
    <property type="match status" value="1"/>
</dbReference>
<evidence type="ECO:0000259" key="10">
    <source>
        <dbReference type="SMART" id="SM01332"/>
    </source>
</evidence>
<evidence type="ECO:0000256" key="2">
    <source>
        <dbReference type="ARBA" id="ARBA00011177"/>
    </source>
</evidence>
<protein>
    <recommendedName>
        <fullName evidence="6">B-like cyclin</fullName>
    </recommendedName>
</protein>
<dbReference type="EMBL" id="KE345050">
    <property type="protein sequence ID" value="EXB91540.1"/>
    <property type="molecule type" value="Genomic_DNA"/>
</dbReference>
<dbReference type="OrthoDB" id="5590282at2759"/>
<name>W9RQ97_9ROSA</name>
<comment type="similarity">
    <text evidence="1">Belongs to the cyclin family. Cyclin D subfamily.</text>
</comment>
<dbReference type="InterPro" id="IPR036915">
    <property type="entry name" value="Cyclin-like_sf"/>
</dbReference>
<dbReference type="SUPFAM" id="SSF47954">
    <property type="entry name" value="Cyclin-like"/>
    <property type="match status" value="2"/>
</dbReference>
<evidence type="ECO:0000256" key="4">
    <source>
        <dbReference type="ARBA" id="ARBA00023127"/>
    </source>
</evidence>